<evidence type="ECO:0000256" key="3">
    <source>
        <dbReference type="ARBA" id="ARBA00023002"/>
    </source>
</evidence>
<evidence type="ECO:0000313" key="6">
    <source>
        <dbReference type="EMBL" id="OAG03804.1"/>
    </source>
</evidence>
<dbReference type="Pfam" id="PF03055">
    <property type="entry name" value="RPE65"/>
    <property type="match status" value="1"/>
</dbReference>
<evidence type="ECO:0000313" key="7">
    <source>
        <dbReference type="Proteomes" id="UP000077069"/>
    </source>
</evidence>
<dbReference type="PANTHER" id="PTHR10543">
    <property type="entry name" value="BETA-CAROTENE DIOXYGENASE"/>
    <property type="match status" value="1"/>
</dbReference>
<evidence type="ECO:0000256" key="2">
    <source>
        <dbReference type="ARBA" id="ARBA00022723"/>
    </source>
</evidence>
<dbReference type="GO" id="GO:0016121">
    <property type="term" value="P:carotene catabolic process"/>
    <property type="evidence" value="ECO:0007669"/>
    <property type="project" value="TreeGrafter"/>
</dbReference>
<feature type="binding site" evidence="5">
    <location>
        <position position="255"/>
    </location>
    <ligand>
        <name>Fe cation</name>
        <dbReference type="ChEBI" id="CHEBI:24875"/>
        <note>catalytic</note>
    </ligand>
</feature>
<evidence type="ECO:0000256" key="4">
    <source>
        <dbReference type="ARBA" id="ARBA00023004"/>
    </source>
</evidence>
<dbReference type="GO" id="GO:0046872">
    <property type="term" value="F:metal ion binding"/>
    <property type="evidence" value="ECO:0007669"/>
    <property type="project" value="UniProtKB-KW"/>
</dbReference>
<comment type="cofactor">
    <cofactor evidence="5">
        <name>Fe(2+)</name>
        <dbReference type="ChEBI" id="CHEBI:29033"/>
    </cofactor>
    <text evidence="5">Binds 1 Fe(2+) ion per subunit.</text>
</comment>
<dbReference type="EMBL" id="KV441554">
    <property type="protein sequence ID" value="OAG03804.1"/>
    <property type="molecule type" value="Genomic_DNA"/>
</dbReference>
<sequence length="536" mass="60231">MESWPNDAGFDTDYEEHNPVELTVKGKIPHYVAGVLYRTGPLGFKAQTNQNNTWAANHWFDGFSCVHRFEIIFPDNSDTPMVCYNSRRTVDELLEVVRKTGKLDGVTFGKKRDLCEGFFHKVMSMFKPATSPQNVGVTISINVPSRQKGTQPTMAINGHSNVIETLHLKTDASIMNKIDPETLEPKGVCRQSILHPSLTGQLSAAHAETDPATGDFFNYNLDLGRKATYRVFRTSSSTGKTEVLATFTAKPAYVHSFFLTEHYVVLCIWNSHISWSGLSILYHKNILDAIAPFDKSSKAKWYVVDRAGRGLVAIYESDPFFCFHTINAWEQPSANDAKKTDIICELSLYENLDVVHRFYYDNLMSTHESSKAYAGQKRRSCLARHAQFRLPVVESGNISSKPRPADVLFKSDPMVAQELPTINPSYATRKHRYTYGTADRLKSTFVDGIVKFDNVTQTAIFWDTEAHTPGEPIFVADPEGIEEDDGVLLSVVLDGVEERSYLLVLRAKDLIELGRAEMRGPMAFGFHGAYKALRKD</sequence>
<keyword evidence="2 5" id="KW-0479">Metal-binding</keyword>
<evidence type="ECO:0008006" key="8">
    <source>
        <dbReference type="Google" id="ProtNLM"/>
    </source>
</evidence>
<name>A0A177C7T0_9PLEO</name>
<protein>
    <recommendedName>
        <fullName evidence="8">Carotenoid oxygenase</fullName>
    </recommendedName>
</protein>
<feature type="binding site" evidence="5">
    <location>
        <position position="206"/>
    </location>
    <ligand>
        <name>Fe cation</name>
        <dbReference type="ChEBI" id="CHEBI:24875"/>
        <note>catalytic</note>
    </ligand>
</feature>
<keyword evidence="3" id="KW-0560">Oxidoreductase</keyword>
<keyword evidence="4 5" id="KW-0408">Iron</keyword>
<accession>A0A177C7T0</accession>
<evidence type="ECO:0000256" key="5">
    <source>
        <dbReference type="PIRSR" id="PIRSR604294-1"/>
    </source>
</evidence>
<proteinExistence type="inferred from homology"/>
<reference evidence="6 7" key="1">
    <citation type="submission" date="2016-05" db="EMBL/GenBank/DDBJ databases">
        <title>Comparative analysis of secretome profiles of manganese(II)-oxidizing ascomycete fungi.</title>
        <authorList>
            <consortium name="DOE Joint Genome Institute"/>
            <person name="Zeiner C.A."/>
            <person name="Purvine S.O."/>
            <person name="Zink E.M."/>
            <person name="Wu S."/>
            <person name="Pasa-Tolic L."/>
            <person name="Chaput D.L."/>
            <person name="Haridas S."/>
            <person name="Grigoriev I.V."/>
            <person name="Santelli C.M."/>
            <person name="Hansel C.M."/>
        </authorList>
    </citation>
    <scope>NUCLEOTIDE SEQUENCE [LARGE SCALE GENOMIC DNA]</scope>
    <source>
        <strain evidence="6 7">AP3s5-JAC2a</strain>
    </source>
</reference>
<dbReference type="GO" id="GO:0010436">
    <property type="term" value="F:carotenoid dioxygenase activity"/>
    <property type="evidence" value="ECO:0007669"/>
    <property type="project" value="TreeGrafter"/>
</dbReference>
<gene>
    <name evidence="6" type="ORF">CC84DRAFT_867470</name>
</gene>
<feature type="binding site" evidence="5">
    <location>
        <position position="324"/>
    </location>
    <ligand>
        <name>Fe cation</name>
        <dbReference type="ChEBI" id="CHEBI:24875"/>
        <note>catalytic</note>
    </ligand>
</feature>
<keyword evidence="7" id="KW-1185">Reference proteome</keyword>
<dbReference type="AlphaFoldDB" id="A0A177C7T0"/>
<feature type="binding site" evidence="5">
    <location>
        <position position="527"/>
    </location>
    <ligand>
        <name>Fe cation</name>
        <dbReference type="ChEBI" id="CHEBI:24875"/>
        <note>catalytic</note>
    </ligand>
</feature>
<dbReference type="OrthoDB" id="407010at2759"/>
<comment type="similarity">
    <text evidence="1">Belongs to the carotenoid oxygenase family.</text>
</comment>
<dbReference type="Proteomes" id="UP000077069">
    <property type="component" value="Unassembled WGS sequence"/>
</dbReference>
<dbReference type="RefSeq" id="XP_018034169.1">
    <property type="nucleotide sequence ID" value="XM_018187718.1"/>
</dbReference>
<dbReference type="GeneID" id="28771204"/>
<dbReference type="InParanoid" id="A0A177C7T0"/>
<dbReference type="STRING" id="1460663.A0A177C7T0"/>
<organism evidence="6 7">
    <name type="scientific">Paraphaeosphaeria sporulosa</name>
    <dbReference type="NCBI Taxonomy" id="1460663"/>
    <lineage>
        <taxon>Eukaryota</taxon>
        <taxon>Fungi</taxon>
        <taxon>Dikarya</taxon>
        <taxon>Ascomycota</taxon>
        <taxon>Pezizomycotina</taxon>
        <taxon>Dothideomycetes</taxon>
        <taxon>Pleosporomycetidae</taxon>
        <taxon>Pleosporales</taxon>
        <taxon>Massarineae</taxon>
        <taxon>Didymosphaeriaceae</taxon>
        <taxon>Paraphaeosphaeria</taxon>
    </lineage>
</organism>
<evidence type="ECO:0000256" key="1">
    <source>
        <dbReference type="ARBA" id="ARBA00006787"/>
    </source>
</evidence>
<dbReference type="PANTHER" id="PTHR10543:SF24">
    <property type="entry name" value="CAROTENOID ISOMEROOXYGENASE"/>
    <property type="match status" value="1"/>
</dbReference>
<dbReference type="InterPro" id="IPR004294">
    <property type="entry name" value="Carotenoid_Oase"/>
</dbReference>